<evidence type="ECO:0000313" key="1">
    <source>
        <dbReference type="EMBL" id="QDM56465.1"/>
    </source>
</evidence>
<dbReference type="KEGG" id="vg:77939334"/>
<dbReference type="Proteomes" id="UP000318552">
    <property type="component" value="Segment"/>
</dbReference>
<accession>A0A515MIG4</accession>
<dbReference type="GeneID" id="77939334"/>
<proteinExistence type="predicted"/>
<gene>
    <name evidence="1" type="primary">39</name>
    <name evidence="1" type="ORF">SEA_SHECKWES_39</name>
</gene>
<evidence type="ECO:0000313" key="2">
    <source>
        <dbReference type="Proteomes" id="UP000318552"/>
    </source>
</evidence>
<organism evidence="1 2">
    <name type="scientific">Gordonia phage SheckWes</name>
    <dbReference type="NCBI Taxonomy" id="2591117"/>
    <lineage>
        <taxon>Viruses</taxon>
        <taxon>Duplodnaviria</taxon>
        <taxon>Heunggongvirae</taxon>
        <taxon>Uroviricota</taxon>
        <taxon>Caudoviricetes</taxon>
        <taxon>Ponsvirus</taxon>
        <taxon>Ponsvirus sheckwes</taxon>
    </lineage>
</organism>
<sequence length="123" mass="13951">MNTTRAADILGITPKQLRSYLRKHPHLVPAQGRTYVLTMGDIERIRATLPVATCDDSLLAEDIPGLPIELLTEPTAREQFEALRRERAHRLDQLLRARRMSLGQMSESRLIANGRIIDLKQQA</sequence>
<protein>
    <submittedName>
        <fullName evidence="1">MerR-like helix-turn-helix DNA binding protein</fullName>
    </submittedName>
</protein>
<dbReference type="RefSeq" id="YP_010663312.1">
    <property type="nucleotide sequence ID" value="NC_070895.1"/>
</dbReference>
<dbReference type="EMBL" id="MK967385">
    <property type="protein sequence ID" value="QDM56465.1"/>
    <property type="molecule type" value="Genomic_DNA"/>
</dbReference>
<reference evidence="2" key="1">
    <citation type="submission" date="2019-05" db="EMBL/GenBank/DDBJ databases">
        <authorList>
            <person name="Begin E.J."/>
            <person name="Burnham C.Matt."/>
            <person name="Chappell E."/>
            <person name="Hambrick G.L."/>
            <person name="Harrington T.R."/>
            <person name="Harris A.E."/>
            <person name="Hasley B.L."/>
            <person name="Haynie C.M."/>
            <person name="Hopkins G.A."/>
            <person name="Hutchins C.B."/>
            <person name="Jester D.A."/>
            <person name="Johnson J."/>
            <person name="Martin A.P."/>
            <person name="Merino K.D."/>
            <person name="Pinkerton C.N."/>
            <person name="Poe J.Gabe."/>
            <person name="Savage T.D."/>
            <person name="Smith R.Hunter."/>
            <person name="Smith J.Zane."/>
            <person name="Spiva T.A."/>
            <person name="Thompson L."/>
            <person name="Thompson N.R."/>
            <person name="Thurman R.E."/>
            <person name="West C.T."/>
            <person name="Reyna N.S."/>
            <person name="Plymale R.C."/>
            <person name="Garlena R.A."/>
            <person name="Russell D.A."/>
            <person name="Pope W.H."/>
            <person name="Jacobs-Sera D."/>
            <person name="Hatfull G.F."/>
        </authorList>
    </citation>
    <scope>NUCLEOTIDE SEQUENCE [LARGE SCALE GENOMIC DNA]</scope>
</reference>
<keyword evidence="2" id="KW-1185">Reference proteome</keyword>
<name>A0A515MIG4_9CAUD</name>